<keyword evidence="2" id="KW-1185">Reference proteome</keyword>
<dbReference type="Proteomes" id="UP000595296">
    <property type="component" value="Chromosome"/>
</dbReference>
<name>A0A9E6MJ53_9RICK</name>
<protein>
    <submittedName>
        <fullName evidence="1">Uncharacterized protein</fullName>
    </submittedName>
</protein>
<proteinExistence type="predicted"/>
<evidence type="ECO:0000313" key="2">
    <source>
        <dbReference type="Proteomes" id="UP000595296"/>
    </source>
</evidence>
<reference evidence="1 2" key="1">
    <citation type="journal article" date="2021" name="Int. J. Syst. Evol. Microbiol.">
        <title>Characterization of a novel transitional group Rickettsia species (Rickettsia tillamookensis sp. nov.) from the western black-legged tick, Ixodes pacificus.</title>
        <authorList>
            <person name="Gauthier D.T."/>
            <person name="Karpathy S.E."/>
            <person name="Grizzard S.L."/>
            <person name="Batra D."/>
            <person name="Rowe L.A."/>
            <person name="Paddock C.D."/>
        </authorList>
    </citation>
    <scope>NUCLEOTIDE SEQUENCE [LARGE SCALE GENOMIC DNA]</scope>
    <source>
        <strain evidence="1 2">Tillamook 23</strain>
    </source>
</reference>
<dbReference type="EMBL" id="CP060138">
    <property type="protein sequence ID" value="QQV75547.1"/>
    <property type="molecule type" value="Genomic_DNA"/>
</dbReference>
<organism evidence="1 2">
    <name type="scientific">Rickettsia tillamookensis</name>
    <dbReference type="NCBI Taxonomy" id="2761623"/>
    <lineage>
        <taxon>Bacteria</taxon>
        <taxon>Pseudomonadati</taxon>
        <taxon>Pseudomonadota</taxon>
        <taxon>Alphaproteobacteria</taxon>
        <taxon>Rickettsiales</taxon>
        <taxon>Rickettsiaceae</taxon>
        <taxon>Rickettsieae</taxon>
        <taxon>Rickettsia</taxon>
        <taxon>spotted fever group</taxon>
    </lineage>
</organism>
<accession>A0A9E6MJ53</accession>
<dbReference type="RefSeq" id="WP_246437848.1">
    <property type="nucleotide sequence ID" value="NZ_CP060138.2"/>
</dbReference>
<gene>
    <name evidence="1" type="ORF">H6P87_01108</name>
</gene>
<evidence type="ECO:0000313" key="1">
    <source>
        <dbReference type="EMBL" id="QQV75547.1"/>
    </source>
</evidence>
<sequence length="50" mass="5752">MTMKILPKEQATTKNKDIFLIKKEKNFNPKDIKLIQQLSGKSTSTCLPMK</sequence>